<feature type="domain" description="C2H2-type" evidence="9">
    <location>
        <begin position="544"/>
        <end position="573"/>
    </location>
</feature>
<feature type="domain" description="C2H2-type" evidence="9">
    <location>
        <begin position="336"/>
        <end position="363"/>
    </location>
</feature>
<feature type="domain" description="C2H2-type" evidence="9">
    <location>
        <begin position="394"/>
        <end position="424"/>
    </location>
</feature>
<feature type="domain" description="C2H2-type" evidence="9">
    <location>
        <begin position="486"/>
        <end position="513"/>
    </location>
</feature>
<comment type="caution">
    <text evidence="10">The sequence shown here is derived from an EMBL/GenBank/DDBJ whole genome shotgun (WGS) entry which is preliminary data.</text>
</comment>
<evidence type="ECO:0000313" key="11">
    <source>
        <dbReference type="Proteomes" id="UP001642540"/>
    </source>
</evidence>
<evidence type="ECO:0000256" key="8">
    <source>
        <dbReference type="SAM" id="MobiDB-lite"/>
    </source>
</evidence>
<feature type="domain" description="C2H2-type" evidence="9">
    <location>
        <begin position="455"/>
        <end position="482"/>
    </location>
</feature>
<dbReference type="EMBL" id="CAXLJM020000066">
    <property type="protein sequence ID" value="CAL8121976.1"/>
    <property type="molecule type" value="Genomic_DNA"/>
</dbReference>
<dbReference type="PANTHER" id="PTHR24406">
    <property type="entry name" value="TRANSCRIPTIONAL REPRESSOR CTCFL-RELATED"/>
    <property type="match status" value="1"/>
</dbReference>
<evidence type="ECO:0000256" key="7">
    <source>
        <dbReference type="PROSITE-ProRule" id="PRU00042"/>
    </source>
</evidence>
<dbReference type="PROSITE" id="PS00028">
    <property type="entry name" value="ZINC_FINGER_C2H2_1"/>
    <property type="match status" value="7"/>
</dbReference>
<feature type="compositionally biased region" description="Basic residues" evidence="8">
    <location>
        <begin position="278"/>
        <end position="287"/>
    </location>
</feature>
<protein>
    <recommendedName>
        <fullName evidence="9">C2H2-type domain-containing protein</fullName>
    </recommendedName>
</protein>
<name>A0ABP1R9B0_9HEXA</name>
<feature type="region of interest" description="Disordered" evidence="8">
    <location>
        <begin position="193"/>
        <end position="212"/>
    </location>
</feature>
<dbReference type="Pfam" id="PF00096">
    <property type="entry name" value="zf-C2H2"/>
    <property type="match status" value="5"/>
</dbReference>
<evidence type="ECO:0000313" key="10">
    <source>
        <dbReference type="EMBL" id="CAL8121976.1"/>
    </source>
</evidence>
<feature type="region of interest" description="Disordered" evidence="8">
    <location>
        <begin position="243"/>
        <end position="287"/>
    </location>
</feature>
<keyword evidence="2" id="KW-0479">Metal-binding</keyword>
<evidence type="ECO:0000259" key="9">
    <source>
        <dbReference type="PROSITE" id="PS50157"/>
    </source>
</evidence>
<dbReference type="InterPro" id="IPR013087">
    <property type="entry name" value="Znf_C2H2_type"/>
</dbReference>
<dbReference type="Proteomes" id="UP001642540">
    <property type="component" value="Unassembled WGS sequence"/>
</dbReference>
<keyword evidence="11" id="KW-1185">Reference proteome</keyword>
<dbReference type="Gene3D" id="3.30.160.60">
    <property type="entry name" value="Classic Zinc Finger"/>
    <property type="match status" value="5"/>
</dbReference>
<proteinExistence type="predicted"/>
<keyword evidence="5" id="KW-0862">Zinc</keyword>
<dbReference type="InterPro" id="IPR036236">
    <property type="entry name" value="Znf_C2H2_sf"/>
</dbReference>
<evidence type="ECO:0000256" key="5">
    <source>
        <dbReference type="ARBA" id="ARBA00022833"/>
    </source>
</evidence>
<evidence type="ECO:0000256" key="6">
    <source>
        <dbReference type="ARBA" id="ARBA00023242"/>
    </source>
</evidence>
<sequence length="781" mass="87529">MESLSVGGGEPECVHLESQVPHLQLVQSFARSEEEEGYHHALIVNTSSEVVESSEYTGKGLEDLPQATESTFLKNEGEGLRVKETLCSLCNCKNFDESQVWVKLQDELNFQVYHMGDIPNESRGIKIIDVLETIYRFNGSSFNSLKVRDDVYMCSKCVTMLSQLYELYQGFIVLSTKTSSILSEIFSDTCTRDRNQREKSLDANQSSGNGYSSMSSTSFSNCAIVKNTSNAAAGVDVSRTANLSHGNPATEGNSNTISKTSNGKRNPKMVSTNPSRMSNRKRVVTKKQLQRSLFPHDTSPNRNSTTAKMIKMDNDSVKKQQQEFSVIENDADLGETSCDRCGKSFRSSSGLKIHYASHVRDDNKLSCKVCGKRFAKIEALKLHDKVDHEGFKPYKCSHDGCDKSFRLKDKLRLHIKVIHEKTKPFPCPKCEKSFRTNYHLKAHDVTQHVQSNGSIGCSKCKRKFSSKHALETHMKEHTAFEDEKPFMCSTCNKGFPTSARLKLHSKSHQLRPTCICPVCGKAYKHMRDLHLHEIVHQDESQYRFACGDCPKKFYRIDLLRVHQSNEKHFSPEVVGPSICKLLGSRTQSRRKNKEKGINIISDDEDDEDFDLIDDEPSHIDFPNVETAFALPVNVNKRYSSISKGNITPKMTHVQPSISTASLYPTMVEISLDNDREETPILEDMDLPSLQSTLSLCSQRTTQDISGSSLTVNSRDRMPTLLQQQSNSNLTIPLQNSSLMIGGNTLYTLKDSSDKSISAFCISAGAEQIGFDVINAFINNLS</sequence>
<dbReference type="InterPro" id="IPR050888">
    <property type="entry name" value="ZnF_C2H2-type_TF"/>
</dbReference>
<accession>A0ABP1R9B0</accession>
<dbReference type="SUPFAM" id="SSF57667">
    <property type="entry name" value="beta-beta-alpha zinc fingers"/>
    <property type="match status" value="4"/>
</dbReference>
<keyword evidence="6" id="KW-0539">Nucleus</keyword>
<feature type="domain" description="C2H2-type" evidence="9">
    <location>
        <begin position="425"/>
        <end position="453"/>
    </location>
</feature>
<keyword evidence="4 7" id="KW-0863">Zinc-finger</keyword>
<gene>
    <name evidence="10" type="ORF">ODALV1_LOCUS19619</name>
</gene>
<keyword evidence="3" id="KW-0677">Repeat</keyword>
<evidence type="ECO:0000256" key="1">
    <source>
        <dbReference type="ARBA" id="ARBA00004123"/>
    </source>
</evidence>
<dbReference type="SMART" id="SM00355">
    <property type="entry name" value="ZnF_C2H2"/>
    <property type="match status" value="8"/>
</dbReference>
<feature type="compositionally biased region" description="Polar residues" evidence="8">
    <location>
        <begin position="243"/>
        <end position="277"/>
    </location>
</feature>
<feature type="domain" description="C2H2-type" evidence="9">
    <location>
        <begin position="365"/>
        <end position="393"/>
    </location>
</feature>
<dbReference type="PROSITE" id="PS50157">
    <property type="entry name" value="ZINC_FINGER_C2H2_2"/>
    <property type="match status" value="8"/>
</dbReference>
<organism evidence="10 11">
    <name type="scientific">Orchesella dallaii</name>
    <dbReference type="NCBI Taxonomy" id="48710"/>
    <lineage>
        <taxon>Eukaryota</taxon>
        <taxon>Metazoa</taxon>
        <taxon>Ecdysozoa</taxon>
        <taxon>Arthropoda</taxon>
        <taxon>Hexapoda</taxon>
        <taxon>Collembola</taxon>
        <taxon>Entomobryomorpha</taxon>
        <taxon>Entomobryoidea</taxon>
        <taxon>Orchesellidae</taxon>
        <taxon>Orchesellinae</taxon>
        <taxon>Orchesella</taxon>
    </lineage>
</organism>
<reference evidence="10 11" key="1">
    <citation type="submission" date="2024-08" db="EMBL/GenBank/DDBJ databases">
        <authorList>
            <person name="Cucini C."/>
            <person name="Frati F."/>
        </authorList>
    </citation>
    <scope>NUCLEOTIDE SEQUENCE [LARGE SCALE GENOMIC DNA]</scope>
</reference>
<comment type="subcellular location">
    <subcellularLocation>
        <location evidence="1">Nucleus</location>
    </subcellularLocation>
</comment>
<evidence type="ECO:0000256" key="2">
    <source>
        <dbReference type="ARBA" id="ARBA00022723"/>
    </source>
</evidence>
<evidence type="ECO:0000256" key="3">
    <source>
        <dbReference type="ARBA" id="ARBA00022737"/>
    </source>
</evidence>
<evidence type="ECO:0000256" key="4">
    <source>
        <dbReference type="ARBA" id="ARBA00022771"/>
    </source>
</evidence>
<feature type="domain" description="C2H2-type" evidence="9">
    <location>
        <begin position="514"/>
        <end position="541"/>
    </location>
</feature>